<accession>A0A1G2KYV2</accession>
<dbReference type="PANTHER" id="PTHR43845">
    <property type="entry name" value="BLR5969 PROTEIN"/>
    <property type="match status" value="1"/>
</dbReference>
<dbReference type="Gene3D" id="3.40.50.12780">
    <property type="entry name" value="N-terminal domain of ligase-like"/>
    <property type="match status" value="1"/>
</dbReference>
<organism evidence="1 2">
    <name type="scientific">Candidatus Sungbacteria bacterium RIFCSPHIGHO2_02_FULL_53_17</name>
    <dbReference type="NCBI Taxonomy" id="1802275"/>
    <lineage>
        <taxon>Bacteria</taxon>
        <taxon>Candidatus Sungiibacteriota</taxon>
    </lineage>
</organism>
<protein>
    <submittedName>
        <fullName evidence="1">Uncharacterized protein</fullName>
    </submittedName>
</protein>
<dbReference type="PANTHER" id="PTHR43845:SF1">
    <property type="entry name" value="BLR5969 PROTEIN"/>
    <property type="match status" value="1"/>
</dbReference>
<reference evidence="1 2" key="1">
    <citation type="journal article" date="2016" name="Nat. Commun.">
        <title>Thousands of microbial genomes shed light on interconnected biogeochemical processes in an aquifer system.</title>
        <authorList>
            <person name="Anantharaman K."/>
            <person name="Brown C.T."/>
            <person name="Hug L.A."/>
            <person name="Sharon I."/>
            <person name="Castelle C.J."/>
            <person name="Probst A.J."/>
            <person name="Thomas B.C."/>
            <person name="Singh A."/>
            <person name="Wilkins M.J."/>
            <person name="Karaoz U."/>
            <person name="Brodie E.L."/>
            <person name="Williams K.H."/>
            <person name="Hubbard S.S."/>
            <person name="Banfield J.F."/>
        </authorList>
    </citation>
    <scope>NUCLEOTIDE SEQUENCE [LARGE SCALE GENOMIC DNA]</scope>
</reference>
<gene>
    <name evidence="1" type="ORF">A3C92_01260</name>
</gene>
<dbReference type="EMBL" id="MHQN01000015">
    <property type="protein sequence ID" value="OHA03599.1"/>
    <property type="molecule type" value="Genomic_DNA"/>
</dbReference>
<dbReference type="Proteomes" id="UP000177177">
    <property type="component" value="Unassembled WGS sequence"/>
</dbReference>
<name>A0A1G2KYV2_9BACT</name>
<evidence type="ECO:0000313" key="2">
    <source>
        <dbReference type="Proteomes" id="UP000177177"/>
    </source>
</evidence>
<evidence type="ECO:0000313" key="1">
    <source>
        <dbReference type="EMBL" id="OHA03599.1"/>
    </source>
</evidence>
<comment type="caution">
    <text evidence="1">The sequence shown here is derived from an EMBL/GenBank/DDBJ whole genome shotgun (WGS) entry which is preliminary data.</text>
</comment>
<dbReference type="InterPro" id="IPR042099">
    <property type="entry name" value="ANL_N_sf"/>
</dbReference>
<dbReference type="AlphaFoldDB" id="A0A1G2KYV2"/>
<proteinExistence type="predicted"/>
<sequence>MSNNIFIMPIVEKFKKNAPGLLRELKGNPEEYWMQRGEKDALKLFWEMADRVPAYKDFLEKRDFDAKSVKTIEDFKRVPITDKQNYLLSYPLEALCWDEKFSEGQWTIASTSGSTGEPFYFPRTRFQDEQFALTAELVFVDYFGIDKKSTLFIDCFALGVWIGGMFSYQAVKYLSDKGDYPLTIITPGADKIETLKAIKGLAHRFDQIILGGYAPLVKDLIDDGIDAGIEWSRYSMKYFFAAEGFTEGYRDYIKQKGGVRDIYRGTINHYGTADLGTMSHETPLSILARRFAVKDAALYGDIFSETSRLPTLTQFIPELYFFEQIDGHLLCSGRGGLPLMRYDLKDRGNVYTLREFADIYARHGIDLVQEAKKVGISDTVWHLPFVYVAERTDFTVNIYSVNVFPESIRKALEDAELQKSLTGKFSMHVGYNEEQNQYFEINIELRPTAQESDVLRQKSYDAIITWLNKENSEWRDFWANESIQRKIAPKIILWPYQDPKHFKPGGKQKWVRGQS</sequence>